<dbReference type="SUPFAM" id="SSF52047">
    <property type="entry name" value="RNI-like"/>
    <property type="match status" value="1"/>
</dbReference>
<keyword evidence="1" id="KW-0677">Repeat</keyword>
<dbReference type="GO" id="GO:0000166">
    <property type="term" value="F:nucleotide binding"/>
    <property type="evidence" value="ECO:0007669"/>
    <property type="project" value="UniProtKB-KW"/>
</dbReference>
<evidence type="ECO:0008006" key="8">
    <source>
        <dbReference type="Google" id="ProtNLM"/>
    </source>
</evidence>
<feature type="domain" description="R13L1/DRL21-like LRR repeat region" evidence="5">
    <location>
        <begin position="251"/>
        <end position="375"/>
    </location>
</feature>
<protein>
    <recommendedName>
        <fullName evidence="8">Rx N-terminal domain-containing protein</fullName>
    </recommendedName>
</protein>
<organism evidence="6 7">
    <name type="scientific">Ficus carica</name>
    <name type="common">Common fig</name>
    <dbReference type="NCBI Taxonomy" id="3494"/>
    <lineage>
        <taxon>Eukaryota</taxon>
        <taxon>Viridiplantae</taxon>
        <taxon>Streptophyta</taxon>
        <taxon>Embryophyta</taxon>
        <taxon>Tracheophyta</taxon>
        <taxon>Spermatophyta</taxon>
        <taxon>Magnoliopsida</taxon>
        <taxon>eudicotyledons</taxon>
        <taxon>Gunneridae</taxon>
        <taxon>Pentapetalae</taxon>
        <taxon>rosids</taxon>
        <taxon>fabids</taxon>
        <taxon>Rosales</taxon>
        <taxon>Moraceae</taxon>
        <taxon>Ficeae</taxon>
        <taxon>Ficus</taxon>
    </lineage>
</organism>
<reference evidence="6" key="1">
    <citation type="submission" date="2023-07" db="EMBL/GenBank/DDBJ databases">
        <title>draft genome sequence of fig (Ficus carica).</title>
        <authorList>
            <person name="Takahashi T."/>
            <person name="Nishimura K."/>
        </authorList>
    </citation>
    <scope>NUCLEOTIDE SEQUENCE</scope>
</reference>
<dbReference type="InterPro" id="IPR032675">
    <property type="entry name" value="LRR_dom_sf"/>
</dbReference>
<dbReference type="Pfam" id="PF18052">
    <property type="entry name" value="Rx_N"/>
    <property type="match status" value="1"/>
</dbReference>
<dbReference type="PANTHER" id="PTHR47186">
    <property type="entry name" value="LEUCINE-RICH REPEAT-CONTAINING PROTEIN 57"/>
    <property type="match status" value="1"/>
</dbReference>
<dbReference type="Gene3D" id="3.80.10.10">
    <property type="entry name" value="Ribonuclease Inhibitor"/>
    <property type="match status" value="3"/>
</dbReference>
<evidence type="ECO:0000256" key="1">
    <source>
        <dbReference type="ARBA" id="ARBA00022737"/>
    </source>
</evidence>
<comment type="caution">
    <text evidence="6">The sequence shown here is derived from an EMBL/GenBank/DDBJ whole genome shotgun (WGS) entry which is preliminary data.</text>
</comment>
<proteinExistence type="predicted"/>
<dbReference type="InterPro" id="IPR041118">
    <property type="entry name" value="Rx_N"/>
</dbReference>
<evidence type="ECO:0000256" key="3">
    <source>
        <dbReference type="ARBA" id="ARBA00022821"/>
    </source>
</evidence>
<dbReference type="GO" id="GO:0006952">
    <property type="term" value="P:defense response"/>
    <property type="evidence" value="ECO:0007669"/>
    <property type="project" value="UniProtKB-KW"/>
</dbReference>
<feature type="domain" description="Disease resistance N-terminal" evidence="4">
    <location>
        <begin position="9"/>
        <end position="101"/>
    </location>
</feature>
<evidence type="ECO:0000259" key="5">
    <source>
        <dbReference type="Pfam" id="PF25019"/>
    </source>
</evidence>
<dbReference type="Proteomes" id="UP001187192">
    <property type="component" value="Unassembled WGS sequence"/>
</dbReference>
<dbReference type="Gene3D" id="1.20.5.4130">
    <property type="match status" value="1"/>
</dbReference>
<dbReference type="AlphaFoldDB" id="A0AA88DD58"/>
<evidence type="ECO:0000313" key="7">
    <source>
        <dbReference type="Proteomes" id="UP001187192"/>
    </source>
</evidence>
<dbReference type="SUPFAM" id="SSF52058">
    <property type="entry name" value="L domain-like"/>
    <property type="match status" value="1"/>
</dbReference>
<dbReference type="PANTHER" id="PTHR47186:SF3">
    <property type="entry name" value="OS09G0267800 PROTEIN"/>
    <property type="match status" value="1"/>
</dbReference>
<keyword evidence="3" id="KW-0611">Plant defense</keyword>
<name>A0AA88DD58_FICCA</name>
<gene>
    <name evidence="6" type="ORF">TIFTF001_022854</name>
</gene>
<evidence type="ECO:0000313" key="6">
    <source>
        <dbReference type="EMBL" id="GMN53725.1"/>
    </source>
</evidence>
<keyword evidence="2" id="KW-0547">Nucleotide-binding</keyword>
<dbReference type="EMBL" id="BTGU01000047">
    <property type="protein sequence ID" value="GMN53725.1"/>
    <property type="molecule type" value="Genomic_DNA"/>
</dbReference>
<sequence length="715" mass="81490">MAELVAEAFLSVAFEKLFELLASPEFRSFFREKKSIDDQLKLLNGKLKSASLLLNDAEGRQITDVKVKEWLDDLKDVIFRADDLVEEIKAEARSEQERKSESTMNVLTKRMLALVTPFTKFDKFVQVEMGNILKDLGFLLERASTLRLKHIDGAPNTRSFRKLVKEVLEEGRYLRVLSLTEIWMLLDSFSNLKHLRELTWLPTDMGRLTNLRHLVTTETPLKGMPPHMGNLKELQTLTSFVLGEHGSGSSIKELGALQNLRGKLSIFGLQNVESVEEVQEANLRDKDKLRELTLEWEGDATDTRREKEVLDALKPHPNLLKLEIRRYTASSFPDWVGDSLLLELVSVRLTGNGDFCHALPPLGQLPSLQELVIESFHGVKKIGPEFYTADNSSISPFRSLEILNFSDMKSWKEWSFIGQDGNEDGCFPRLKELSFCSCPNLAGSLPKCDAIESLKIRDSYKLMESHPLDNFPKLKELVLRGCESLKELIVDSPDALPLDYFPRLEKLHLKQCQNLESLTLTEETCIALQSLSIVDCKNLRSLPEHMHRLLPSLSEMRMWSCPEIEAFPKGGLPSNLNKLRIWKCCKLVGQSRHWNLQGLTSLRELKIGGSEDIMLDSFPEGLLPSSLTSFIFWNLPHLKSLNGGAFQNVTCLERLDLWRCEELQLLPREVLLPASLRTLEIDSCPFLERRYQKGKGEDWHQISHIPDIQLDGLTT</sequence>
<evidence type="ECO:0000259" key="4">
    <source>
        <dbReference type="Pfam" id="PF18052"/>
    </source>
</evidence>
<evidence type="ECO:0000256" key="2">
    <source>
        <dbReference type="ARBA" id="ARBA00022741"/>
    </source>
</evidence>
<dbReference type="Pfam" id="PF25019">
    <property type="entry name" value="LRR_R13L1-DRL21"/>
    <property type="match status" value="1"/>
</dbReference>
<keyword evidence="7" id="KW-1185">Reference proteome</keyword>
<dbReference type="InterPro" id="IPR056789">
    <property type="entry name" value="LRR_R13L1-DRL21"/>
</dbReference>
<accession>A0AA88DD58</accession>